<dbReference type="RefSeq" id="WP_112869901.1">
    <property type="nucleotide sequence ID" value="NZ_CP021781.1"/>
</dbReference>
<feature type="active site" description="Nucleophile" evidence="1">
    <location>
        <position position="165"/>
    </location>
</feature>
<dbReference type="PANTHER" id="PTHR10188:SF6">
    <property type="entry name" value="N(4)-(BETA-N-ACETYLGLUCOSAMINYL)-L-ASPARAGINASE"/>
    <property type="match status" value="1"/>
</dbReference>
<dbReference type="Proteomes" id="UP000681131">
    <property type="component" value="Chromosome"/>
</dbReference>
<accession>A0A2Z4XXV1</accession>
<dbReference type="OrthoDB" id="9780217at2"/>
<dbReference type="EMBL" id="CP021781">
    <property type="protein sequence ID" value="AXA33727.1"/>
    <property type="molecule type" value="Genomic_DNA"/>
</dbReference>
<reference evidence="5 7" key="2">
    <citation type="submission" date="2019-08" db="EMBL/GenBank/DDBJ databases">
        <title>Complete genome sequences of Francisella adeliensis (FSC1325 and FSC1326).</title>
        <authorList>
            <person name="Ohrman C."/>
            <person name="Uneklint I."/>
            <person name="Vallesi A."/>
            <person name="Karlsson L."/>
            <person name="Sjodin A."/>
        </authorList>
    </citation>
    <scope>NUCLEOTIDE SEQUENCE [LARGE SCALE GENOMIC DNA]</scope>
    <source>
        <strain evidence="5 7">FSC1325</strain>
    </source>
</reference>
<protein>
    <submittedName>
        <fullName evidence="4 5">Asparaginase</fullName>
    </submittedName>
</protein>
<evidence type="ECO:0000256" key="1">
    <source>
        <dbReference type="PIRSR" id="PIRSR600246-1"/>
    </source>
</evidence>
<organism evidence="4 6">
    <name type="scientific">Francisella adeliensis</name>
    <dbReference type="NCBI Taxonomy" id="2007306"/>
    <lineage>
        <taxon>Bacteria</taxon>
        <taxon>Pseudomonadati</taxon>
        <taxon>Pseudomonadota</taxon>
        <taxon>Gammaproteobacteria</taxon>
        <taxon>Thiotrichales</taxon>
        <taxon>Francisellaceae</taxon>
        <taxon>Francisella</taxon>
    </lineage>
</organism>
<sequence length="306" mass="33901">MILIANDEGRGGVPEAFKRLKNKENSLRAIIEGIKLVENDTTIKTVGRGSWPDILGNVTLDASVMDGNDLRTGSIGALKGYANAVEVAYEVMQKLHHEILVGDGADRFADEIKATKIDNLLPEIKKVWQDHLDKHLTLEQEKDFPNIPLIELSKFAVDPEKIFDTTVYLSKDTHDTISSATSTSGWGWRYPGRLGDSPIIGAGSYADSRYGACACTHTGEMAIRCGTARSVVLYMKMGMSVKEAVLEAAKDLRHLKTGYLDELTIHAIDNNDDYFVASFKGSEPVYYWVWTDNMDEPVKKQAELVT</sequence>
<dbReference type="InterPro" id="IPR029055">
    <property type="entry name" value="Ntn_hydrolases_N"/>
</dbReference>
<reference evidence="4 6" key="1">
    <citation type="submission" date="2017-06" db="EMBL/GenBank/DDBJ databases">
        <title>Complete genome of Francisella adeliensis.</title>
        <authorList>
            <person name="Vallesi A."/>
            <person name="Sjodin A."/>
        </authorList>
    </citation>
    <scope>NUCLEOTIDE SEQUENCE [LARGE SCALE GENOMIC DNA]</scope>
    <source>
        <strain evidence="4 6">FDC440</strain>
    </source>
</reference>
<dbReference type="GO" id="GO:0016811">
    <property type="term" value="F:hydrolase activity, acting on carbon-nitrogen (but not peptide) bonds, in linear amides"/>
    <property type="evidence" value="ECO:0007669"/>
    <property type="project" value="UniProtKB-ARBA"/>
</dbReference>
<keyword evidence="7" id="KW-1185">Reference proteome</keyword>
<dbReference type="Proteomes" id="UP000251120">
    <property type="component" value="Chromosome"/>
</dbReference>
<dbReference type="InterPro" id="IPR000246">
    <property type="entry name" value="Peptidase_T2"/>
</dbReference>
<evidence type="ECO:0000256" key="2">
    <source>
        <dbReference type="PIRSR" id="PIRSR600246-2"/>
    </source>
</evidence>
<gene>
    <name evidence="4" type="ORF">CDH04_04560</name>
    <name evidence="5" type="ORF">FZC43_04565</name>
</gene>
<dbReference type="Gene3D" id="3.60.20.30">
    <property type="entry name" value="(Glycosyl)asparaginase"/>
    <property type="match status" value="1"/>
</dbReference>
<dbReference type="GO" id="GO:0005737">
    <property type="term" value="C:cytoplasm"/>
    <property type="evidence" value="ECO:0007669"/>
    <property type="project" value="TreeGrafter"/>
</dbReference>
<feature type="site" description="Cleavage; by autolysis" evidence="3">
    <location>
        <begin position="164"/>
        <end position="165"/>
    </location>
</feature>
<feature type="binding site" evidence="2">
    <location>
        <begin position="193"/>
        <end position="196"/>
    </location>
    <ligand>
        <name>substrate</name>
    </ligand>
</feature>
<evidence type="ECO:0000256" key="3">
    <source>
        <dbReference type="PIRSR" id="PIRSR600246-3"/>
    </source>
</evidence>
<dbReference type="AlphaFoldDB" id="A0A2Z4XXV1"/>
<dbReference type="KEGG" id="fad:CDH04_04560"/>
<evidence type="ECO:0000313" key="5">
    <source>
        <dbReference type="EMBL" id="QIW11961.1"/>
    </source>
</evidence>
<dbReference type="PANTHER" id="PTHR10188">
    <property type="entry name" value="L-ASPARAGINASE"/>
    <property type="match status" value="1"/>
</dbReference>
<dbReference type="SUPFAM" id="SSF56235">
    <property type="entry name" value="N-terminal nucleophile aminohydrolases (Ntn hydrolases)"/>
    <property type="match status" value="1"/>
</dbReference>
<dbReference type="EMBL" id="CP043424">
    <property type="protein sequence ID" value="QIW11961.1"/>
    <property type="molecule type" value="Genomic_DNA"/>
</dbReference>
<name>A0A2Z4XXV1_9GAMM</name>
<proteinExistence type="predicted"/>
<evidence type="ECO:0000313" key="4">
    <source>
        <dbReference type="EMBL" id="AXA33727.1"/>
    </source>
</evidence>
<evidence type="ECO:0000313" key="6">
    <source>
        <dbReference type="Proteomes" id="UP000251120"/>
    </source>
</evidence>
<dbReference type="Pfam" id="PF01112">
    <property type="entry name" value="Asparaginase_2"/>
    <property type="match status" value="1"/>
</dbReference>
<dbReference type="CDD" id="cd04513">
    <property type="entry name" value="Glycosylasparaginase"/>
    <property type="match status" value="1"/>
</dbReference>
<feature type="binding site" evidence="2">
    <location>
        <begin position="216"/>
        <end position="219"/>
    </location>
    <ligand>
        <name>substrate</name>
    </ligand>
</feature>
<evidence type="ECO:0000313" key="7">
    <source>
        <dbReference type="Proteomes" id="UP000681131"/>
    </source>
</evidence>